<dbReference type="Pfam" id="PF23598">
    <property type="entry name" value="LRR_14"/>
    <property type="match status" value="1"/>
</dbReference>
<evidence type="ECO:0000256" key="1">
    <source>
        <dbReference type="ARBA" id="ARBA00022614"/>
    </source>
</evidence>
<dbReference type="Pfam" id="PF23559">
    <property type="entry name" value="WHD_DRP"/>
    <property type="match status" value="1"/>
</dbReference>
<keyword evidence="9" id="KW-1185">Reference proteome</keyword>
<dbReference type="Gene3D" id="3.80.10.10">
    <property type="entry name" value="Ribonuclease Inhibitor"/>
    <property type="match status" value="4"/>
</dbReference>
<dbReference type="InterPro" id="IPR002182">
    <property type="entry name" value="NB-ARC"/>
</dbReference>
<dbReference type="EMBL" id="OZ020097">
    <property type="protein sequence ID" value="CAK9268683.1"/>
    <property type="molecule type" value="Genomic_DNA"/>
</dbReference>
<evidence type="ECO:0000256" key="4">
    <source>
        <dbReference type="SAM" id="SignalP"/>
    </source>
</evidence>
<evidence type="ECO:0000313" key="9">
    <source>
        <dbReference type="Proteomes" id="UP001497444"/>
    </source>
</evidence>
<dbReference type="PRINTS" id="PR00364">
    <property type="entry name" value="DISEASERSIST"/>
</dbReference>
<dbReference type="Gene3D" id="1.10.8.430">
    <property type="entry name" value="Helical domain of apoptotic protease-activating factors"/>
    <property type="match status" value="1"/>
</dbReference>
<keyword evidence="3" id="KW-0611">Plant defense</keyword>
<dbReference type="Proteomes" id="UP001497444">
    <property type="component" value="Chromosome 2"/>
</dbReference>
<dbReference type="PANTHER" id="PTHR36766:SF30">
    <property type="entry name" value="TIR-NBS TYPE DISEASE RESISTANCE PROTEIN-RELATED"/>
    <property type="match status" value="1"/>
</dbReference>
<name>A0ABP0WP95_9BRYO</name>
<feature type="signal peptide" evidence="4">
    <location>
        <begin position="1"/>
        <end position="16"/>
    </location>
</feature>
<sequence>MAEALAIAASISLLKALVSSLLSEVVKQNVSTVWAGNKDYERLRGMLSRLEPVVSSISPTGGDASTNAWLEALRERLEAVKKVLETSSSLWKRISGSSMLVKETVKLTNLFDEASIVSLQSSLTTKEEVSNMRETMKEISEQLYELRLDTQRRDMAQTTRAAMMTPSWYYNSDVGAITATEACGRIKDVADSVASTSSTSASPNIQQASPGPVLRRQDSFTIFGGDEVVEEAKSLLQESESRWVGLWASGGAGKTLAAQRIFNDSSILSHFEENCYWVTVTKEIRPASLLGKVRWEITGRPEKAPNLSDADFKNQLSWELRDRKKLLLVLDDVWDGELLDWSDVLPNRTTCKILVTTRNEEVLNQRHAAKLQVPLLSPDHSWQLFCWSAFRGVSHVPAELKDYATHVSNECKGLPLALKVIGRAVAGKTDVRYWQLSLQKLRNADILSTDHEIQLYLRLKLSVDELPARTHLKDCFLYFAAFPEDKNIQVDEDLLPLWLGERIVGKNPDYNPVDEAYELLGWLISRSLIELHSKPSRITMSPDFMTCKVHDVLRDLARYILQHDVVTSERVCLYEAGRNLKGFPVEWTPPAIGSSKPSGTSTTVTTSLRACRMSLMESNLEDLPPKLFDAPKLQVLLLRDNPLIVIPDGFFSNLRNLRVLDLRHTSITTLPSSFGNLKLLVVLNLSQTELTKLPHSLGNLSNLEQLNLDFCEKLTYLPSQLSSLSRLRILSVLSLTQDVWSDTGVLSNWGKADLKDLTHLVALENLRIASQSQKNIPTGLTTALKKLRILELMFLGLKSFPAPGPDDLQQLELLNLRGCPCLTSLPASFGSSVQCLATLDLSGCHGLLSLPELDGLPQLLTLKLDNCSRLQLLPASFGRPGGFPVLKHLSMSSCRKVAIFPELKPGAMPQLVYLNLKAWVQLPNVPESLANLTTLRYLSLSSCTQLQSLEHNSFCFQKLPNLEELDLEKTQQLSELPASLGSLYNLRKLNIRDCPALIPEEVEFMILHRRIEIVK</sequence>
<dbReference type="InterPro" id="IPR042197">
    <property type="entry name" value="Apaf_helical"/>
</dbReference>
<evidence type="ECO:0000259" key="6">
    <source>
        <dbReference type="Pfam" id="PF23559"/>
    </source>
</evidence>
<evidence type="ECO:0000259" key="7">
    <source>
        <dbReference type="Pfam" id="PF23598"/>
    </source>
</evidence>
<feature type="chain" id="PRO_5046059575" evidence="4">
    <location>
        <begin position="17"/>
        <end position="1015"/>
    </location>
</feature>
<evidence type="ECO:0000259" key="5">
    <source>
        <dbReference type="Pfam" id="PF00931"/>
    </source>
</evidence>
<evidence type="ECO:0000313" key="8">
    <source>
        <dbReference type="EMBL" id="CAK9268683.1"/>
    </source>
</evidence>
<keyword evidence="2" id="KW-0677">Repeat</keyword>
<dbReference type="InterPro" id="IPR058922">
    <property type="entry name" value="WHD_DRP"/>
</dbReference>
<keyword evidence="1" id="KW-0433">Leucine-rich repeat</keyword>
<feature type="domain" description="Disease resistance protein winged helix" evidence="6">
    <location>
        <begin position="482"/>
        <end position="557"/>
    </location>
</feature>
<dbReference type="InterPro" id="IPR003591">
    <property type="entry name" value="Leu-rich_rpt_typical-subtyp"/>
</dbReference>
<reference evidence="8 9" key="1">
    <citation type="submission" date="2024-02" db="EMBL/GenBank/DDBJ databases">
        <authorList>
            <consortium name="ELIXIR-Norway"/>
            <consortium name="Elixir Norway"/>
        </authorList>
    </citation>
    <scope>NUCLEOTIDE SEQUENCE [LARGE SCALE GENOMIC DNA]</scope>
</reference>
<dbReference type="InterPro" id="IPR027417">
    <property type="entry name" value="P-loop_NTPase"/>
</dbReference>
<dbReference type="InterPro" id="IPR032675">
    <property type="entry name" value="LRR_dom_sf"/>
</dbReference>
<feature type="domain" description="Disease resistance R13L4/SHOC-2-like LRR" evidence="7">
    <location>
        <begin position="649"/>
        <end position="921"/>
    </location>
</feature>
<dbReference type="PANTHER" id="PTHR36766">
    <property type="entry name" value="PLANT BROAD-SPECTRUM MILDEW RESISTANCE PROTEIN RPW8"/>
    <property type="match status" value="1"/>
</dbReference>
<dbReference type="Gene3D" id="3.40.50.300">
    <property type="entry name" value="P-loop containing nucleotide triphosphate hydrolases"/>
    <property type="match status" value="1"/>
</dbReference>
<dbReference type="SUPFAM" id="SSF52540">
    <property type="entry name" value="P-loop containing nucleoside triphosphate hydrolases"/>
    <property type="match status" value="1"/>
</dbReference>
<organism evidence="8 9">
    <name type="scientific">Sphagnum jensenii</name>
    <dbReference type="NCBI Taxonomy" id="128206"/>
    <lineage>
        <taxon>Eukaryota</taxon>
        <taxon>Viridiplantae</taxon>
        <taxon>Streptophyta</taxon>
        <taxon>Embryophyta</taxon>
        <taxon>Bryophyta</taxon>
        <taxon>Sphagnophytina</taxon>
        <taxon>Sphagnopsida</taxon>
        <taxon>Sphagnales</taxon>
        <taxon>Sphagnaceae</taxon>
        <taxon>Sphagnum</taxon>
    </lineage>
</organism>
<feature type="domain" description="NB-ARC" evidence="5">
    <location>
        <begin position="230"/>
        <end position="391"/>
    </location>
</feature>
<dbReference type="SUPFAM" id="SSF52058">
    <property type="entry name" value="L domain-like"/>
    <property type="match status" value="2"/>
</dbReference>
<dbReference type="SMART" id="SM00369">
    <property type="entry name" value="LRR_TYP"/>
    <property type="match status" value="7"/>
</dbReference>
<dbReference type="InterPro" id="IPR055414">
    <property type="entry name" value="LRR_R13L4/SHOC2-like"/>
</dbReference>
<proteinExistence type="predicted"/>
<keyword evidence="4" id="KW-0732">Signal</keyword>
<dbReference type="InterPro" id="IPR036388">
    <property type="entry name" value="WH-like_DNA-bd_sf"/>
</dbReference>
<accession>A0ABP0WP95</accession>
<evidence type="ECO:0000256" key="3">
    <source>
        <dbReference type="ARBA" id="ARBA00022821"/>
    </source>
</evidence>
<protein>
    <submittedName>
        <fullName evidence="8">Uncharacterized protein</fullName>
    </submittedName>
</protein>
<evidence type="ECO:0000256" key="2">
    <source>
        <dbReference type="ARBA" id="ARBA00022737"/>
    </source>
</evidence>
<dbReference type="Pfam" id="PF00931">
    <property type="entry name" value="NB-ARC"/>
    <property type="match status" value="1"/>
</dbReference>
<gene>
    <name evidence="8" type="ORF">CSSPJE1EN1_LOCUS14161</name>
</gene>
<dbReference type="Gene3D" id="1.10.10.10">
    <property type="entry name" value="Winged helix-like DNA-binding domain superfamily/Winged helix DNA-binding domain"/>
    <property type="match status" value="1"/>
</dbReference>